<gene>
    <name evidence="1" type="ORF">AVEN_266126_1</name>
</gene>
<organism evidence="1 2">
    <name type="scientific">Araneus ventricosus</name>
    <name type="common">Orbweaver spider</name>
    <name type="synonym">Epeira ventricosa</name>
    <dbReference type="NCBI Taxonomy" id="182803"/>
    <lineage>
        <taxon>Eukaryota</taxon>
        <taxon>Metazoa</taxon>
        <taxon>Ecdysozoa</taxon>
        <taxon>Arthropoda</taxon>
        <taxon>Chelicerata</taxon>
        <taxon>Arachnida</taxon>
        <taxon>Araneae</taxon>
        <taxon>Araneomorphae</taxon>
        <taxon>Entelegynae</taxon>
        <taxon>Araneoidea</taxon>
        <taxon>Araneidae</taxon>
        <taxon>Araneus</taxon>
    </lineage>
</organism>
<dbReference type="EMBL" id="BGPR01001272">
    <property type="protein sequence ID" value="GBM49791.1"/>
    <property type="molecule type" value="Genomic_DNA"/>
</dbReference>
<evidence type="ECO:0000313" key="1">
    <source>
        <dbReference type="EMBL" id="GBM49791.1"/>
    </source>
</evidence>
<accession>A0A4Y2G8U4</accession>
<dbReference type="AlphaFoldDB" id="A0A4Y2G8U4"/>
<dbReference type="Proteomes" id="UP000499080">
    <property type="component" value="Unassembled WGS sequence"/>
</dbReference>
<sequence length="114" mass="12537">MNCPTCLLGLSEKSEQNRRYLCTTQLLSLYFMPLIATPTLCVANGLSDTNGLCVPGLKSDINICLHGIHIGRLTGHLYPYFDYSTVSMRILHLQQLSFTKLGKNGTCCSCSVFG</sequence>
<reference evidence="1 2" key="1">
    <citation type="journal article" date="2019" name="Sci. Rep.">
        <title>Orb-weaving spider Araneus ventricosus genome elucidates the spidroin gene catalogue.</title>
        <authorList>
            <person name="Kono N."/>
            <person name="Nakamura H."/>
            <person name="Ohtoshi R."/>
            <person name="Moran D.A.P."/>
            <person name="Shinohara A."/>
            <person name="Yoshida Y."/>
            <person name="Fujiwara M."/>
            <person name="Mori M."/>
            <person name="Tomita M."/>
            <person name="Arakawa K."/>
        </authorList>
    </citation>
    <scope>NUCLEOTIDE SEQUENCE [LARGE SCALE GENOMIC DNA]</scope>
</reference>
<comment type="caution">
    <text evidence="1">The sequence shown here is derived from an EMBL/GenBank/DDBJ whole genome shotgun (WGS) entry which is preliminary data.</text>
</comment>
<protein>
    <submittedName>
        <fullName evidence="1">Uncharacterized protein</fullName>
    </submittedName>
</protein>
<name>A0A4Y2G8U4_ARAVE</name>
<proteinExistence type="predicted"/>
<evidence type="ECO:0000313" key="2">
    <source>
        <dbReference type="Proteomes" id="UP000499080"/>
    </source>
</evidence>
<keyword evidence="2" id="KW-1185">Reference proteome</keyword>